<dbReference type="PANTHER" id="PTHR30028">
    <property type="entry name" value="UPF0014 INNER MEMBRANE PROTEIN YBBM-RELATED"/>
    <property type="match status" value="1"/>
</dbReference>
<evidence type="ECO:0000256" key="4">
    <source>
        <dbReference type="ARBA" id="ARBA00022989"/>
    </source>
</evidence>
<dbReference type="Pfam" id="PF03649">
    <property type="entry name" value="UPF0014"/>
    <property type="match status" value="1"/>
</dbReference>
<evidence type="ECO:0000256" key="1">
    <source>
        <dbReference type="ARBA" id="ARBA00004141"/>
    </source>
</evidence>
<evidence type="ECO:0000313" key="7">
    <source>
        <dbReference type="EMBL" id="MEK8089743.1"/>
    </source>
</evidence>
<comment type="similarity">
    <text evidence="2">Belongs to the UPF0014 family.</text>
</comment>
<sequence length="257" mass="27370">MAADLFTHFDIQILLGLFGLLSITWIFSAWQRLGVGRELAWSALRATLQLGGMGFVLTWLFALHQPLVLLLFLILMVLMAGGFNAKRGKGIRHAYWIGVASIGLSTTLLLAWMLGSGLIAFEGRVLIPLGGMLIGNAMNAVSLALDRLRAEIRNQEAILLAMAALGANARQMLAEIYPQVTRSALIPTIDSLKSVGLIHIPGITAGMILAGSPPLKAVGMQLLVMFMLTAVTALATFSAVLLAGPLALRFGGEENPA</sequence>
<protein>
    <submittedName>
        <fullName evidence="7">Iron export ABC transporter permease subunit FetB</fullName>
    </submittedName>
</protein>
<feature type="transmembrane region" description="Helical" evidence="6">
    <location>
        <begin position="95"/>
        <end position="119"/>
    </location>
</feature>
<feature type="transmembrane region" description="Helical" evidence="6">
    <location>
        <begin position="125"/>
        <end position="145"/>
    </location>
</feature>
<evidence type="ECO:0000256" key="6">
    <source>
        <dbReference type="SAM" id="Phobius"/>
    </source>
</evidence>
<dbReference type="Proteomes" id="UP001446205">
    <property type="component" value="Unassembled WGS sequence"/>
</dbReference>
<evidence type="ECO:0000256" key="5">
    <source>
        <dbReference type="ARBA" id="ARBA00023136"/>
    </source>
</evidence>
<feature type="transmembrane region" description="Helical" evidence="6">
    <location>
        <begin position="6"/>
        <end position="27"/>
    </location>
</feature>
<keyword evidence="3 6" id="KW-0812">Transmembrane</keyword>
<dbReference type="EMBL" id="JBBPCO010000007">
    <property type="protein sequence ID" value="MEK8089743.1"/>
    <property type="molecule type" value="Genomic_DNA"/>
</dbReference>
<keyword evidence="8" id="KW-1185">Reference proteome</keyword>
<comment type="caution">
    <text evidence="7">The sequence shown here is derived from an EMBL/GenBank/DDBJ whole genome shotgun (WGS) entry which is preliminary data.</text>
</comment>
<dbReference type="PANTHER" id="PTHR30028:SF0">
    <property type="entry name" value="PROTEIN ALUMINUM SENSITIVE 3"/>
    <property type="match status" value="1"/>
</dbReference>
<keyword evidence="4 6" id="KW-1133">Transmembrane helix</keyword>
<gene>
    <name evidence="7" type="primary">fetB</name>
    <name evidence="7" type="ORF">WOB96_08170</name>
</gene>
<accession>A0ABU9DBB0</accession>
<evidence type="ECO:0000256" key="2">
    <source>
        <dbReference type="ARBA" id="ARBA00005268"/>
    </source>
</evidence>
<organism evidence="7 8">
    <name type="scientific">Thermithiobacillus plumbiphilus</name>
    <dbReference type="NCBI Taxonomy" id="1729899"/>
    <lineage>
        <taxon>Bacteria</taxon>
        <taxon>Pseudomonadati</taxon>
        <taxon>Pseudomonadota</taxon>
        <taxon>Acidithiobacillia</taxon>
        <taxon>Acidithiobacillales</taxon>
        <taxon>Thermithiobacillaceae</taxon>
        <taxon>Thermithiobacillus</taxon>
    </lineage>
</organism>
<keyword evidence="5 6" id="KW-0472">Membrane</keyword>
<name>A0ABU9DBB0_9PROT</name>
<reference evidence="7 8" key="1">
    <citation type="submission" date="2024-04" db="EMBL/GenBank/DDBJ databases">
        <authorList>
            <person name="Abashina T."/>
            <person name="Shaikin A."/>
        </authorList>
    </citation>
    <scope>NUCLEOTIDE SEQUENCE [LARGE SCALE GENOMIC DNA]</scope>
    <source>
        <strain evidence="7 8">AAFK</strain>
    </source>
</reference>
<feature type="transmembrane region" description="Helical" evidence="6">
    <location>
        <begin position="222"/>
        <end position="248"/>
    </location>
</feature>
<dbReference type="InterPro" id="IPR005226">
    <property type="entry name" value="UPF0014_fam"/>
</dbReference>
<dbReference type="RefSeq" id="WP_341370801.1">
    <property type="nucleotide sequence ID" value="NZ_JBBPCO010000007.1"/>
</dbReference>
<evidence type="ECO:0000313" key="8">
    <source>
        <dbReference type="Proteomes" id="UP001446205"/>
    </source>
</evidence>
<evidence type="ECO:0000256" key="3">
    <source>
        <dbReference type="ARBA" id="ARBA00022692"/>
    </source>
</evidence>
<proteinExistence type="inferred from homology"/>
<comment type="subcellular location">
    <subcellularLocation>
        <location evidence="1">Membrane</location>
        <topology evidence="1">Multi-pass membrane protein</topology>
    </subcellularLocation>
</comment>